<gene>
    <name evidence="1" type="ORF">LCGC14_1707820</name>
</gene>
<dbReference type="AlphaFoldDB" id="A0A0F9I3P6"/>
<organism evidence="1">
    <name type="scientific">marine sediment metagenome</name>
    <dbReference type="NCBI Taxonomy" id="412755"/>
    <lineage>
        <taxon>unclassified sequences</taxon>
        <taxon>metagenomes</taxon>
        <taxon>ecological metagenomes</taxon>
    </lineage>
</organism>
<sequence length="189" mass="23044">MRIRCIHHSTEKFFKKKSEYEFFETYETDLIIGKEYNVYGLIYYNDIYKYLIFDENNTPFWYLNKLFEIIDNKISKFWYLDFLKEESLISAMWGYYELVNIENHNDDLMKENKDNLEEKEKAALDIFYQRKKEMDLEFPDDSIKEKASIVDNNWLMCPTCVDAWESNSIFAMIECPKCKKVMHNPRNKK</sequence>
<evidence type="ECO:0000313" key="1">
    <source>
        <dbReference type="EMBL" id="KKM14269.1"/>
    </source>
</evidence>
<proteinExistence type="predicted"/>
<accession>A0A0F9I3P6</accession>
<name>A0A0F9I3P6_9ZZZZ</name>
<dbReference type="EMBL" id="LAZR01015187">
    <property type="protein sequence ID" value="KKM14269.1"/>
    <property type="molecule type" value="Genomic_DNA"/>
</dbReference>
<comment type="caution">
    <text evidence="1">The sequence shown here is derived from an EMBL/GenBank/DDBJ whole genome shotgun (WGS) entry which is preliminary data.</text>
</comment>
<protein>
    <submittedName>
        <fullName evidence="1">Uncharacterized protein</fullName>
    </submittedName>
</protein>
<reference evidence="1" key="1">
    <citation type="journal article" date="2015" name="Nature">
        <title>Complex archaea that bridge the gap between prokaryotes and eukaryotes.</title>
        <authorList>
            <person name="Spang A."/>
            <person name="Saw J.H."/>
            <person name="Jorgensen S.L."/>
            <person name="Zaremba-Niedzwiedzka K."/>
            <person name="Martijn J."/>
            <person name="Lind A.E."/>
            <person name="van Eijk R."/>
            <person name="Schleper C."/>
            <person name="Guy L."/>
            <person name="Ettema T.J."/>
        </authorList>
    </citation>
    <scope>NUCLEOTIDE SEQUENCE</scope>
</reference>